<dbReference type="RefSeq" id="WP_342809892.1">
    <property type="nucleotide sequence ID" value="NZ_JAOPJZ010000018.1"/>
</dbReference>
<keyword evidence="3" id="KW-1185">Reference proteome</keyword>
<gene>
    <name evidence="2" type="ORF">OB919_16585</name>
</gene>
<feature type="compositionally biased region" description="Basic and acidic residues" evidence="1">
    <location>
        <begin position="1"/>
        <end position="21"/>
    </location>
</feature>
<accession>A0AAP3E857</accession>
<evidence type="ECO:0000313" key="2">
    <source>
        <dbReference type="EMBL" id="MCU4753582.1"/>
    </source>
</evidence>
<evidence type="ECO:0000313" key="3">
    <source>
        <dbReference type="Proteomes" id="UP001321047"/>
    </source>
</evidence>
<dbReference type="AlphaFoldDB" id="A0AAP3E857"/>
<protein>
    <submittedName>
        <fullName evidence="2">Uncharacterized protein</fullName>
    </submittedName>
</protein>
<comment type="caution">
    <text evidence="2">The sequence shown here is derived from an EMBL/GenBank/DDBJ whole genome shotgun (WGS) entry which is preliminary data.</text>
</comment>
<organism evidence="2 3">
    <name type="scientific">Natronosalvus hydrolyticus</name>
    <dbReference type="NCBI Taxonomy" id="2979988"/>
    <lineage>
        <taxon>Archaea</taxon>
        <taxon>Methanobacteriati</taxon>
        <taxon>Methanobacteriota</taxon>
        <taxon>Stenosarchaea group</taxon>
        <taxon>Halobacteria</taxon>
        <taxon>Halobacteriales</taxon>
        <taxon>Natrialbaceae</taxon>
        <taxon>Natronosalvus</taxon>
    </lineage>
</organism>
<proteinExistence type="predicted"/>
<feature type="region of interest" description="Disordered" evidence="1">
    <location>
        <begin position="1"/>
        <end position="32"/>
    </location>
</feature>
<feature type="region of interest" description="Disordered" evidence="1">
    <location>
        <begin position="47"/>
        <end position="74"/>
    </location>
</feature>
<sequence length="74" mass="8706">MADGRRSQEERQFPTQRRDNPLDPGHPLEAYKPFRRSLLTAGEIERTLPEIEPTVERARDQPSRFETLERPTMT</sequence>
<dbReference type="EMBL" id="JAOPJZ010000018">
    <property type="protein sequence ID" value="MCU4753582.1"/>
    <property type="molecule type" value="Genomic_DNA"/>
</dbReference>
<name>A0AAP3E857_9EURY</name>
<reference evidence="2 3" key="1">
    <citation type="submission" date="2022-09" db="EMBL/GenBank/DDBJ databases">
        <title>Enrichment on poylsaccharides allowed isolation of novel metabolic and taxonomic groups of Haloarchaea.</title>
        <authorList>
            <person name="Sorokin D.Y."/>
            <person name="Elcheninov A.G."/>
            <person name="Khizhniak T.V."/>
            <person name="Kolganova T.V."/>
            <person name="Kublanov I.V."/>
        </authorList>
    </citation>
    <scope>NUCLEOTIDE SEQUENCE [LARGE SCALE GENOMIC DNA]</scope>
    <source>
        <strain evidence="2 3">AArc-curdl1</strain>
    </source>
</reference>
<dbReference type="Proteomes" id="UP001321047">
    <property type="component" value="Unassembled WGS sequence"/>
</dbReference>
<evidence type="ECO:0000256" key="1">
    <source>
        <dbReference type="SAM" id="MobiDB-lite"/>
    </source>
</evidence>